<dbReference type="FunFam" id="3.30.390.110:FF:000001">
    <property type="entry name" value="Protein MAK16 homolog"/>
    <property type="match status" value="1"/>
</dbReference>
<sequence length="283" mass="32884">MQHDEVIWQVIRHNHCSYMAKITTGIFCRNPYNVTGICNRSSCPLANSRYATIREDNGVFYLYMKTIERAHTPKDLWERVKLPRNYQQALEVIDKHLMRIRMRKLSLKTREKITTLPRKEVKREARREEKAEKAAVLEKSIEKELLVRLQNGLYPGDICNANFEAYKKVIDMVEKSQAVEEEDEMIEEEEAGPEYVEFEEEDDIEDFGAFAVHESQGNGSDDENDGSAEDDETEALNQRKAKRKMTLASKKLEKDTLDSKSKKAKVLIEVEHDDAVERQRAVL</sequence>
<dbReference type="AlphaFoldDB" id="G7JUY3"/>
<dbReference type="GO" id="GO:0005730">
    <property type="term" value="C:nucleolus"/>
    <property type="evidence" value="ECO:0000318"/>
    <property type="project" value="GO_Central"/>
</dbReference>
<dbReference type="HOGENOM" id="CLU_050888_1_0_1"/>
<reference evidence="7 9" key="1">
    <citation type="journal article" date="2011" name="Nature">
        <title>The Medicago genome provides insight into the evolution of rhizobial symbioses.</title>
        <authorList>
            <person name="Young N.D."/>
            <person name="Debelle F."/>
            <person name="Oldroyd G.E."/>
            <person name="Geurts R."/>
            <person name="Cannon S.B."/>
            <person name="Udvardi M.K."/>
            <person name="Benedito V.A."/>
            <person name="Mayer K.F."/>
            <person name="Gouzy J."/>
            <person name="Schoof H."/>
            <person name="Van de Peer Y."/>
            <person name="Proost S."/>
            <person name="Cook D.R."/>
            <person name="Meyers B.C."/>
            <person name="Spannagl M."/>
            <person name="Cheung F."/>
            <person name="De Mita S."/>
            <person name="Krishnakumar V."/>
            <person name="Gundlach H."/>
            <person name="Zhou S."/>
            <person name="Mudge J."/>
            <person name="Bharti A.K."/>
            <person name="Murray J.D."/>
            <person name="Naoumkina M.A."/>
            <person name="Rosen B."/>
            <person name="Silverstein K.A."/>
            <person name="Tang H."/>
            <person name="Rombauts S."/>
            <person name="Zhao P.X."/>
            <person name="Zhou P."/>
            <person name="Barbe V."/>
            <person name="Bardou P."/>
            <person name="Bechner M."/>
            <person name="Bellec A."/>
            <person name="Berger A."/>
            <person name="Berges H."/>
            <person name="Bidwell S."/>
            <person name="Bisseling T."/>
            <person name="Choisne N."/>
            <person name="Couloux A."/>
            <person name="Denny R."/>
            <person name="Deshpande S."/>
            <person name="Dai X."/>
            <person name="Doyle J.J."/>
            <person name="Dudez A.M."/>
            <person name="Farmer A.D."/>
            <person name="Fouteau S."/>
            <person name="Franken C."/>
            <person name="Gibelin C."/>
            <person name="Gish J."/>
            <person name="Goldstein S."/>
            <person name="Gonzalez A.J."/>
            <person name="Green P.J."/>
            <person name="Hallab A."/>
            <person name="Hartog M."/>
            <person name="Hua A."/>
            <person name="Humphray S.J."/>
            <person name="Jeong D.H."/>
            <person name="Jing Y."/>
            <person name="Jocker A."/>
            <person name="Kenton S.M."/>
            <person name="Kim D.J."/>
            <person name="Klee K."/>
            <person name="Lai H."/>
            <person name="Lang C."/>
            <person name="Lin S."/>
            <person name="Macmil S.L."/>
            <person name="Magdelenat G."/>
            <person name="Matthews L."/>
            <person name="McCorrison J."/>
            <person name="Monaghan E.L."/>
            <person name="Mun J.H."/>
            <person name="Najar F.Z."/>
            <person name="Nicholson C."/>
            <person name="Noirot C."/>
            <person name="O'Bleness M."/>
            <person name="Paule C.R."/>
            <person name="Poulain J."/>
            <person name="Prion F."/>
            <person name="Qin B."/>
            <person name="Qu C."/>
            <person name="Retzel E.F."/>
            <person name="Riddle C."/>
            <person name="Sallet E."/>
            <person name="Samain S."/>
            <person name="Samson N."/>
            <person name="Sanders I."/>
            <person name="Saurat O."/>
            <person name="Scarpelli C."/>
            <person name="Schiex T."/>
            <person name="Segurens B."/>
            <person name="Severin A.J."/>
            <person name="Sherrier D.J."/>
            <person name="Shi R."/>
            <person name="Sims S."/>
            <person name="Singer S.R."/>
            <person name="Sinharoy S."/>
            <person name="Sterck L."/>
            <person name="Viollet A."/>
            <person name="Wang B.B."/>
            <person name="Wang K."/>
            <person name="Wang M."/>
            <person name="Wang X."/>
            <person name="Warfsmann J."/>
            <person name="Weissenbach J."/>
            <person name="White D.D."/>
            <person name="White J.D."/>
            <person name="Wiley G.B."/>
            <person name="Wincker P."/>
            <person name="Xing Y."/>
            <person name="Yang L."/>
            <person name="Yao Z."/>
            <person name="Ying F."/>
            <person name="Zhai J."/>
            <person name="Zhou L."/>
            <person name="Zuber A."/>
            <person name="Denarie J."/>
            <person name="Dixon R.A."/>
            <person name="May G.D."/>
            <person name="Schwartz D.C."/>
            <person name="Rogers J."/>
            <person name="Quetier F."/>
            <person name="Town C.D."/>
            <person name="Roe B.A."/>
        </authorList>
    </citation>
    <scope>NUCLEOTIDE SEQUENCE [LARGE SCALE GENOMIC DNA]</scope>
    <source>
        <strain evidence="7">A17</strain>
        <strain evidence="8 9">cv. Jemalong A17</strain>
    </source>
</reference>
<dbReference type="EnsemblPlants" id="AES89723">
    <property type="protein sequence ID" value="AES89723"/>
    <property type="gene ID" value="MTR_4g079190"/>
</dbReference>
<protein>
    <recommendedName>
        <fullName evidence="4">Protein MAK16 homolog</fullName>
    </recommendedName>
</protein>
<dbReference type="Pfam" id="PF04874">
    <property type="entry name" value="Mak16"/>
    <property type="match status" value="1"/>
</dbReference>
<comment type="similarity">
    <text evidence="2 4">Belongs to the MAK16 family.</text>
</comment>
<evidence type="ECO:0000256" key="3">
    <source>
        <dbReference type="ARBA" id="ARBA00023242"/>
    </source>
</evidence>
<organism evidence="7 9">
    <name type="scientific">Medicago truncatula</name>
    <name type="common">Barrel medic</name>
    <name type="synonym">Medicago tribuloides</name>
    <dbReference type="NCBI Taxonomy" id="3880"/>
    <lineage>
        <taxon>Eukaryota</taxon>
        <taxon>Viridiplantae</taxon>
        <taxon>Streptophyta</taxon>
        <taxon>Embryophyta</taxon>
        <taxon>Tracheophyta</taxon>
        <taxon>Spermatophyta</taxon>
        <taxon>Magnoliopsida</taxon>
        <taxon>eudicotyledons</taxon>
        <taxon>Gunneridae</taxon>
        <taxon>Pentapetalae</taxon>
        <taxon>rosids</taxon>
        <taxon>fabids</taxon>
        <taxon>Fabales</taxon>
        <taxon>Fabaceae</taxon>
        <taxon>Papilionoideae</taxon>
        <taxon>50 kb inversion clade</taxon>
        <taxon>NPAAA clade</taxon>
        <taxon>Hologalegina</taxon>
        <taxon>IRL clade</taxon>
        <taxon>Trifolieae</taxon>
        <taxon>Medicago</taxon>
    </lineage>
</organism>
<dbReference type="GO" id="GO:0000460">
    <property type="term" value="P:maturation of 5.8S rRNA"/>
    <property type="evidence" value="ECO:0000318"/>
    <property type="project" value="GO_Central"/>
</dbReference>
<evidence type="ECO:0000313" key="8">
    <source>
        <dbReference type="EnsemblPlants" id="AES89723"/>
    </source>
</evidence>
<feature type="compositionally biased region" description="Acidic residues" evidence="5">
    <location>
        <begin position="220"/>
        <end position="234"/>
    </location>
</feature>
<keyword evidence="3 4" id="KW-0539">Nucleus</keyword>
<evidence type="ECO:0000256" key="4">
    <source>
        <dbReference type="PIRNR" id="PIRNR003352"/>
    </source>
</evidence>
<dbReference type="InterPro" id="IPR029004">
    <property type="entry name" value="Ribosomal_eL28/Mak16"/>
</dbReference>
<dbReference type="EMBL" id="CM001220">
    <property type="protein sequence ID" value="AES89723.2"/>
    <property type="molecule type" value="Genomic_DNA"/>
</dbReference>
<dbReference type="Pfam" id="PF01778">
    <property type="entry name" value="Ribosomal_L28e"/>
    <property type="match status" value="1"/>
</dbReference>
<comment type="subcellular location">
    <subcellularLocation>
        <location evidence="1">Nucleus</location>
    </subcellularLocation>
</comment>
<accession>A0A0C3X0F2</accession>
<dbReference type="Proteomes" id="UP000002051">
    <property type="component" value="Chromosome 4"/>
</dbReference>
<gene>
    <name evidence="7" type="ordered locus">MTR_4g079190</name>
</gene>
<dbReference type="STRING" id="3880.G7JUY3"/>
<dbReference type="eggNOG" id="KOG3064">
    <property type="taxonomic scope" value="Eukaryota"/>
</dbReference>
<feature type="compositionally biased region" description="Basic and acidic residues" evidence="5">
    <location>
        <begin position="250"/>
        <end position="264"/>
    </location>
</feature>
<evidence type="ECO:0000256" key="5">
    <source>
        <dbReference type="SAM" id="MobiDB-lite"/>
    </source>
</evidence>
<proteinExistence type="inferred from homology"/>
<evidence type="ECO:0000259" key="6">
    <source>
        <dbReference type="Pfam" id="PF01778"/>
    </source>
</evidence>
<dbReference type="PANTHER" id="PTHR23405:SF14">
    <property type="entry name" value="PROTEIN MAK16 HOMOLOG"/>
    <property type="match status" value="1"/>
</dbReference>
<reference evidence="7 9" key="2">
    <citation type="journal article" date="2014" name="BMC Genomics">
        <title>An improved genome release (version Mt4.0) for the model legume Medicago truncatula.</title>
        <authorList>
            <person name="Tang H."/>
            <person name="Krishnakumar V."/>
            <person name="Bidwell S."/>
            <person name="Rosen B."/>
            <person name="Chan A."/>
            <person name="Zhou S."/>
            <person name="Gentzbittel L."/>
            <person name="Childs K.L."/>
            <person name="Yandell M."/>
            <person name="Gundlach H."/>
            <person name="Mayer K.F."/>
            <person name="Schwartz D.C."/>
            <person name="Town C.D."/>
        </authorList>
    </citation>
    <scope>GENOME REANNOTATION</scope>
    <source>
        <strain evidence="8 9">cv. Jemalong A17</strain>
    </source>
</reference>
<dbReference type="PaxDb" id="3880-AES89723"/>
<dbReference type="InterPro" id="IPR006958">
    <property type="entry name" value="Mak16"/>
</dbReference>
<dbReference type="Gene3D" id="3.30.390.110">
    <property type="match status" value="1"/>
</dbReference>
<evidence type="ECO:0000313" key="7">
    <source>
        <dbReference type="EMBL" id="AES89723.2"/>
    </source>
</evidence>
<keyword evidence="9" id="KW-1185">Reference proteome</keyword>
<reference evidence="8" key="3">
    <citation type="submission" date="2015-04" db="UniProtKB">
        <authorList>
            <consortium name="EnsemblPlants"/>
        </authorList>
    </citation>
    <scope>IDENTIFICATION</scope>
    <source>
        <strain evidence="8">cv. Jemalong A17</strain>
    </source>
</reference>
<evidence type="ECO:0000256" key="1">
    <source>
        <dbReference type="ARBA" id="ARBA00004123"/>
    </source>
</evidence>
<accession>G7JUY3</accession>
<feature type="domain" description="Ribosomal eL28/Mak16" evidence="6">
    <location>
        <begin position="6"/>
        <end position="106"/>
    </location>
</feature>
<dbReference type="PANTHER" id="PTHR23405">
    <property type="entry name" value="MAINTENANCE OF KILLER 16 MAK16 PROTEIN-RELATED"/>
    <property type="match status" value="1"/>
</dbReference>
<dbReference type="GO" id="GO:0030687">
    <property type="term" value="C:preribosome, large subunit precursor"/>
    <property type="evidence" value="ECO:0000318"/>
    <property type="project" value="GO_Central"/>
</dbReference>
<dbReference type="PIRSF" id="PIRSF003352">
    <property type="entry name" value="MAK16"/>
    <property type="match status" value="1"/>
</dbReference>
<name>G7JUY3_MEDTR</name>
<evidence type="ECO:0000256" key="2">
    <source>
        <dbReference type="ARBA" id="ARBA00005514"/>
    </source>
</evidence>
<feature type="region of interest" description="Disordered" evidence="5">
    <location>
        <begin position="207"/>
        <end position="264"/>
    </location>
</feature>
<dbReference type="GO" id="GO:0000470">
    <property type="term" value="P:maturation of LSU-rRNA"/>
    <property type="evidence" value="ECO:0000318"/>
    <property type="project" value="GO_Central"/>
</dbReference>
<evidence type="ECO:0000313" key="9">
    <source>
        <dbReference type="Proteomes" id="UP000002051"/>
    </source>
</evidence>